<evidence type="ECO:0000256" key="1">
    <source>
        <dbReference type="SAM" id="MobiDB-lite"/>
    </source>
</evidence>
<protein>
    <submittedName>
        <fullName evidence="2">Uncharacterized protein</fullName>
    </submittedName>
</protein>
<dbReference type="GeneID" id="41328191"/>
<evidence type="ECO:0000313" key="2">
    <source>
        <dbReference type="EMBL" id="QEE14375.1"/>
    </source>
</evidence>
<dbReference type="KEGG" id="psyt:DSAG12_00188"/>
<feature type="region of interest" description="Disordered" evidence="1">
    <location>
        <begin position="1"/>
        <end position="20"/>
    </location>
</feature>
<gene>
    <name evidence="2" type="ORF">DSAG12_00188</name>
</gene>
<dbReference type="OrthoDB" id="139164at2157"/>
<dbReference type="AlphaFoldDB" id="A0A5B9D5S6"/>
<reference evidence="2 3" key="1">
    <citation type="journal article" date="2020" name="Nature">
        <title>Isolation of an archaeon at the prokaryote-eukaryote interface.</title>
        <authorList>
            <person name="Imachi H."/>
            <person name="Nobu M.K."/>
            <person name="Nakahara N."/>
            <person name="Morono Y."/>
            <person name="Ogawara M."/>
            <person name="Takaki Y."/>
            <person name="Takano Y."/>
            <person name="Uematsu K."/>
            <person name="Ikuta T."/>
            <person name="Ito M."/>
            <person name="Matsui Y."/>
            <person name="Miyazaki M."/>
            <person name="Murata K."/>
            <person name="Saito Y."/>
            <person name="Sakai S."/>
            <person name="Song C."/>
            <person name="Tasumi E."/>
            <person name="Yamanaka Y."/>
            <person name="Yamaguchi T."/>
            <person name="Kamagata Y."/>
            <person name="Tamaki H."/>
            <person name="Takai K."/>
        </authorList>
    </citation>
    <scope>NUCLEOTIDE SEQUENCE [LARGE SCALE GENOMIC DNA]</scope>
    <source>
        <strain evidence="2 3">MK-D1</strain>
    </source>
</reference>
<dbReference type="RefSeq" id="WP_147661330.1">
    <property type="nucleotide sequence ID" value="NZ_CP042905.2"/>
</dbReference>
<sequence>MFNIKFDPNKQNKQKQKSIISPEDLLPKTVENTRGELMKFDPQKIIDSLIEETDLGTEDAKNVSLNVLRRLGGLGLEFIAAPHLRELVCAELTSQGLHEYRNKYTRLGIPIYDVAKMLKKQNGTTFSNLLTAQVIEQFVHLDRLSEDASFIIEQISEYAKGLKEDERSLILNSMENALKLYNEKKKQNLV</sequence>
<dbReference type="Proteomes" id="UP000321408">
    <property type="component" value="Chromosome"/>
</dbReference>
<proteinExistence type="predicted"/>
<reference evidence="2 3" key="2">
    <citation type="journal article" date="2024" name="Int. J. Syst. Evol. Microbiol.">
        <title>Promethearchaeum syntrophicum gen. nov., sp. nov., an anaerobic, obligately syntrophic archaeon, the first isolate of the lineage 'Asgard' archaea, and proposal of the new archaeal phylum Promethearchaeota phyl. nov. and kingdom Promethearchaeati regn. nov.</title>
        <authorList>
            <person name="Imachi H."/>
            <person name="Nobu M.K."/>
            <person name="Kato S."/>
            <person name="Takaki Y."/>
            <person name="Miyazaki M."/>
            <person name="Miyata M."/>
            <person name="Ogawara M."/>
            <person name="Saito Y."/>
            <person name="Sakai S."/>
            <person name="Tahara Y.O."/>
            <person name="Takano Y."/>
            <person name="Tasumi E."/>
            <person name="Uematsu K."/>
            <person name="Yoshimura T."/>
            <person name="Itoh T."/>
            <person name="Ohkuma M."/>
            <person name="Takai K."/>
        </authorList>
    </citation>
    <scope>NUCLEOTIDE SEQUENCE [LARGE SCALE GENOMIC DNA]</scope>
    <source>
        <strain evidence="2 3">MK-D1</strain>
    </source>
</reference>
<keyword evidence="3" id="KW-1185">Reference proteome</keyword>
<accession>A0A5B9D5S6</accession>
<name>A0A5B9D5S6_9ARCH</name>
<dbReference type="EMBL" id="CP042905">
    <property type="protein sequence ID" value="QEE14375.1"/>
    <property type="molecule type" value="Genomic_DNA"/>
</dbReference>
<organism evidence="2 3">
    <name type="scientific">Promethearchaeum syntrophicum</name>
    <dbReference type="NCBI Taxonomy" id="2594042"/>
    <lineage>
        <taxon>Archaea</taxon>
        <taxon>Promethearchaeati</taxon>
        <taxon>Promethearchaeota</taxon>
        <taxon>Promethearchaeia</taxon>
        <taxon>Promethearchaeales</taxon>
        <taxon>Promethearchaeaceae</taxon>
        <taxon>Promethearchaeum</taxon>
    </lineage>
</organism>
<evidence type="ECO:0000313" key="3">
    <source>
        <dbReference type="Proteomes" id="UP000321408"/>
    </source>
</evidence>